<gene>
    <name evidence="1" type="ORF">OHX15_17425</name>
</gene>
<name>A0ACC6MJX8_MYCPF</name>
<comment type="caution">
    <text evidence="1">The sequence shown here is derived from an EMBL/GenBank/DDBJ whole genome shotgun (WGS) entry which is preliminary data.</text>
</comment>
<proteinExistence type="predicted"/>
<protein>
    <submittedName>
        <fullName evidence="1">Bifunctional diguanylate cyclase/phosphodiesterase</fullName>
    </submittedName>
</protein>
<reference evidence="1 2" key="1">
    <citation type="journal article" date="2021" name="Chemosphere">
        <title>Bioballs carrying a syntrophic Rhodococcus and Mycolicibacterium consortium for simultaneous sorption and biodegradation of fuel oil in contaminated freshwater.</title>
        <authorList>
            <person name="Naloka K."/>
            <person name="Polrit D."/>
            <person name="Muangchinda C."/>
            <person name="Thoetkiattikul H."/>
            <person name="Pinyakong O."/>
        </authorList>
    </citation>
    <scope>NUCLEOTIDE SEQUENCE [LARGE SCALE GENOMIC DNA]</scope>
    <source>
        <strain evidence="1 2">J101</strain>
    </source>
</reference>
<keyword evidence="2" id="KW-1185">Reference proteome</keyword>
<dbReference type="EMBL" id="JAOXLN010000018">
    <property type="protein sequence ID" value="MDZ5087172.1"/>
    <property type="molecule type" value="Genomic_DNA"/>
</dbReference>
<evidence type="ECO:0000313" key="1">
    <source>
        <dbReference type="EMBL" id="MDZ5087172.1"/>
    </source>
</evidence>
<accession>A0ACC6MJX8</accession>
<evidence type="ECO:0000313" key="2">
    <source>
        <dbReference type="Proteomes" id="UP001289645"/>
    </source>
</evidence>
<organism evidence="1 2">
    <name type="scientific">Mycolicibacterium parafortuitum</name>
    <name type="common">Mycobacterium parafortuitum</name>
    <dbReference type="NCBI Taxonomy" id="39692"/>
    <lineage>
        <taxon>Bacteria</taxon>
        <taxon>Bacillati</taxon>
        <taxon>Actinomycetota</taxon>
        <taxon>Actinomycetes</taxon>
        <taxon>Mycobacteriales</taxon>
        <taxon>Mycobacteriaceae</taxon>
        <taxon>Mycolicibacterium</taxon>
    </lineage>
</organism>
<sequence length="592" mass="63089">MSAVRAAITRAQKWPGIAQPALWARTAGSSFVFGGVLVALITAMTPTSFEHAVVQYANATAAMAIGIAVLLTGRRVTLVQFHLLVVTAILQITLSVTFATGAAAVSFATLYVFVGCAAFFVAWPTAVLYLGLAMLCSTTALAVTGSVPWWTGLVTAATTAAVGVIILALGQVVAKAELDEVTGLPNRRGFDRILSAEVSRASWEKTGPAVVLICVDARAAVQQEFGDRAADALMQQLTSAWLGVLDPGHVLARRSDGELALMLPATTEHDAFALTLRLRQECTREFSAGVSAWAAGESPTPVLERADAALRRARSTGRNRTMLESSELPPLAVQLREALAAEDIRVCYQPVMRLGDPDVVMGVEALLRWSPALGPDLNAGEVIRVAEDHDLIAALDQFVLRRACLDACWVQGRFPGLPLMLSVNVSGLELVKRGYAARVVDTLRATGWPADQLVLEVTETVLDVDRPSSINALHELRRHGIRVAIDDFGTGYSSLSRLHTLPTDLLKLDGSFVSSIISPSAPRLLQAVAGLANALHLPIVVEGVETARQAAVLREMGFTMAQGYLFSRPQSREDVVEMIRHQATASGPALGG</sequence>
<dbReference type="Proteomes" id="UP001289645">
    <property type="component" value="Unassembled WGS sequence"/>
</dbReference>